<keyword evidence="2" id="KW-1185">Reference proteome</keyword>
<accession>A0A1X1BS06</accession>
<evidence type="ECO:0000313" key="1">
    <source>
        <dbReference type="EMBL" id="ORM50905.1"/>
    </source>
</evidence>
<comment type="caution">
    <text evidence="1">The sequence shown here is derived from an EMBL/GenBank/DDBJ whole genome shotgun (WGS) entry which is preliminary data.</text>
</comment>
<proteinExistence type="predicted"/>
<organism evidence="1 2">
    <name type="scientific">Pantoea conspicua</name>
    <dbReference type="NCBI Taxonomy" id="472705"/>
    <lineage>
        <taxon>Bacteria</taxon>
        <taxon>Pseudomonadati</taxon>
        <taxon>Pseudomonadota</taxon>
        <taxon>Gammaproteobacteria</taxon>
        <taxon>Enterobacterales</taxon>
        <taxon>Erwiniaceae</taxon>
        <taxon>Pantoea</taxon>
    </lineage>
</organism>
<gene>
    <name evidence="1" type="ORF">HA41_17580</name>
</gene>
<dbReference type="EMBL" id="MLFN01000069">
    <property type="protein sequence ID" value="ORM50905.1"/>
    <property type="molecule type" value="Genomic_DNA"/>
</dbReference>
<evidence type="ECO:0000313" key="2">
    <source>
        <dbReference type="Proteomes" id="UP000193933"/>
    </source>
</evidence>
<protein>
    <submittedName>
        <fullName evidence="1">Uncharacterized protein</fullName>
    </submittedName>
</protein>
<dbReference type="Proteomes" id="UP000193933">
    <property type="component" value="Unassembled WGS sequence"/>
</dbReference>
<sequence length="67" mass="7720">MTDDDLIINDEIRALIGKVVSRLVRPDEPLSVHEIINALHSLRVRSPDRNTRLSCRKAIRILARKLH</sequence>
<dbReference type="AlphaFoldDB" id="A0A1X1BS06"/>
<reference evidence="1 2" key="1">
    <citation type="journal article" date="2017" name="Antonie Van Leeuwenhoek">
        <title>Phylogenomic resolution of the bacterial genus Pantoea and its relationship with Erwinia and Tatumella.</title>
        <authorList>
            <person name="Palmer M."/>
            <person name="Steenkamp E.T."/>
            <person name="Coetzee M.P."/>
            <person name="Chan W.Y."/>
            <person name="van Zyl E."/>
            <person name="De Maayer P."/>
            <person name="Coutinho T.A."/>
            <person name="Blom J."/>
            <person name="Smits T.H."/>
            <person name="Duffy B."/>
            <person name="Venter S.N."/>
        </authorList>
    </citation>
    <scope>NUCLEOTIDE SEQUENCE [LARGE SCALE GENOMIC DNA]</scope>
    <source>
        <strain evidence="1 2">LMG 24534</strain>
    </source>
</reference>
<name>A0A1X1BS06_9GAMM</name>